<evidence type="ECO:0000256" key="3">
    <source>
        <dbReference type="ARBA" id="ARBA00012886"/>
    </source>
</evidence>
<dbReference type="InterPro" id="IPR015527">
    <property type="entry name" value="Pept_C26_g-glut_hydrolase"/>
</dbReference>
<dbReference type="Pfam" id="PF07722">
    <property type="entry name" value="Peptidase_C26"/>
    <property type="match status" value="1"/>
</dbReference>
<keyword evidence="5 9" id="KW-0732">Signal</keyword>
<evidence type="ECO:0000256" key="1">
    <source>
        <dbReference type="ARBA" id="ARBA00004239"/>
    </source>
</evidence>
<dbReference type="EC" id="3.4.19.9" evidence="3 8"/>
<feature type="active site" description="Proton donor" evidence="7">
    <location>
        <position position="267"/>
    </location>
</feature>
<accession>A0A8T0GN74</accession>
<dbReference type="InterPro" id="IPR011697">
    <property type="entry name" value="Peptidase_C26"/>
</dbReference>
<dbReference type="InterPro" id="IPR029062">
    <property type="entry name" value="Class_I_gatase-like"/>
</dbReference>
<dbReference type="AlphaFoldDB" id="A0A8T0GN74"/>
<dbReference type="PANTHER" id="PTHR11315">
    <property type="entry name" value="PROTEASE FAMILY C26 GAMMA-GLUTAMYL HYDROLASE"/>
    <property type="match status" value="1"/>
</dbReference>
<proteinExistence type="inferred from homology"/>
<evidence type="ECO:0000256" key="8">
    <source>
        <dbReference type="PROSITE-ProRule" id="PRU00607"/>
    </source>
</evidence>
<evidence type="ECO:0000256" key="9">
    <source>
        <dbReference type="SAM" id="SignalP"/>
    </source>
</evidence>
<dbReference type="EMBL" id="CM026431">
    <property type="protein sequence ID" value="KAG0558482.1"/>
    <property type="molecule type" value="Genomic_DNA"/>
</dbReference>
<dbReference type="PANTHER" id="PTHR11315:SF19">
    <property type="entry name" value="FOLATE GAMMA-GLUTAMYL HYDROLASE"/>
    <property type="match status" value="1"/>
</dbReference>
<protein>
    <recommendedName>
        <fullName evidence="3 8">folate gamma-glutamyl hydrolase</fullName>
        <ecNumber evidence="3 8">3.4.19.9</ecNumber>
    </recommendedName>
</protein>
<dbReference type="SUPFAM" id="SSF52317">
    <property type="entry name" value="Class I glutamine amidotransferase-like"/>
    <property type="match status" value="1"/>
</dbReference>
<evidence type="ECO:0000256" key="6">
    <source>
        <dbReference type="ARBA" id="ARBA00022801"/>
    </source>
</evidence>
<evidence type="ECO:0000313" key="10">
    <source>
        <dbReference type="EMBL" id="KAG0558482.1"/>
    </source>
</evidence>
<keyword evidence="11" id="KW-1185">Reference proteome</keyword>
<gene>
    <name evidence="10" type="ORF">KC19_10G031800</name>
</gene>
<evidence type="ECO:0000256" key="5">
    <source>
        <dbReference type="ARBA" id="ARBA00022729"/>
    </source>
</evidence>
<dbReference type="GO" id="GO:0005576">
    <property type="term" value="C:extracellular region"/>
    <property type="evidence" value="ECO:0007669"/>
    <property type="project" value="UniProtKB-SubCell"/>
</dbReference>
<evidence type="ECO:0000256" key="4">
    <source>
        <dbReference type="ARBA" id="ARBA00022525"/>
    </source>
</evidence>
<keyword evidence="6 8" id="KW-0378">Hydrolase</keyword>
<feature type="active site" description="Nucleophile" evidence="7 8">
    <location>
        <position position="151"/>
    </location>
</feature>
<sequence length="373" mass="42611">MEATLQRSSSMAMSVMLLLLAVLLYHGSVVEAAYQRPESGVSNHHPVIGVLTLPEPRCLQYGDQVIATSNARWLQAGGARVVPIFYDSTPEELDFVLNRVNGVFWTGGNVNFNPHTEAKTGTVYLRTTEYILRHAIRENSRGNFYPLWGTCLGFERMLQLVAEDDEAKIVEKFDAENYPINLGFTDPAWQSRLFKSMSDELFTEVASPLGRLAFNNHGLGIHPNSFQNNTLLNEHFSVLSVDLDRNGKPFVSTVEGKSWPFYATQWHPEKAPWEWNPAWQIERNDLAIQLSNYFGRFFVNECKYNKNQFESLELEDRMLLHNWMSIPNGVIHRINPKIRISFTEIYCIDKNKVESPAIAGTQPAKKLKRFPLL</sequence>
<dbReference type="GO" id="GO:0034722">
    <property type="term" value="F:gamma-glutamyl-peptidase activity"/>
    <property type="evidence" value="ECO:0007669"/>
    <property type="project" value="UniProtKB-UniRule"/>
</dbReference>
<feature type="signal peptide" evidence="9">
    <location>
        <begin position="1"/>
        <end position="32"/>
    </location>
</feature>
<comment type="caution">
    <text evidence="10">The sequence shown here is derived from an EMBL/GenBank/DDBJ whole genome shotgun (WGS) entry which is preliminary data.</text>
</comment>
<organism evidence="10 11">
    <name type="scientific">Ceratodon purpureus</name>
    <name type="common">Fire moss</name>
    <name type="synonym">Dicranum purpureum</name>
    <dbReference type="NCBI Taxonomy" id="3225"/>
    <lineage>
        <taxon>Eukaryota</taxon>
        <taxon>Viridiplantae</taxon>
        <taxon>Streptophyta</taxon>
        <taxon>Embryophyta</taxon>
        <taxon>Bryophyta</taxon>
        <taxon>Bryophytina</taxon>
        <taxon>Bryopsida</taxon>
        <taxon>Dicranidae</taxon>
        <taxon>Pseudoditrichales</taxon>
        <taxon>Ditrichaceae</taxon>
        <taxon>Ceratodon</taxon>
    </lineage>
</organism>
<feature type="chain" id="PRO_5035892094" description="folate gamma-glutamyl hydrolase" evidence="9">
    <location>
        <begin position="33"/>
        <end position="373"/>
    </location>
</feature>
<comment type="catalytic activity">
    <reaction evidence="8">
        <text>(6S)-5,6,7,8-tetrahydrofolyl-(gamma-L-Glu)(n) + (n-1) H2O = (6S)-5,6,7,8-tetrahydrofolate + (n-1) L-glutamate</text>
        <dbReference type="Rhea" id="RHEA:56784"/>
        <dbReference type="Rhea" id="RHEA-COMP:14738"/>
        <dbReference type="ChEBI" id="CHEBI:15377"/>
        <dbReference type="ChEBI" id="CHEBI:29985"/>
        <dbReference type="ChEBI" id="CHEBI:57453"/>
        <dbReference type="ChEBI" id="CHEBI:141005"/>
        <dbReference type="EC" id="3.4.19.9"/>
    </reaction>
</comment>
<dbReference type="GO" id="GO:0046900">
    <property type="term" value="P:tetrahydrofolylpolyglutamate metabolic process"/>
    <property type="evidence" value="ECO:0007669"/>
    <property type="project" value="TreeGrafter"/>
</dbReference>
<comment type="subcellular location">
    <subcellularLocation>
        <location evidence="1">Secreted</location>
        <location evidence="1">Extracellular space</location>
    </subcellularLocation>
</comment>
<evidence type="ECO:0000256" key="7">
    <source>
        <dbReference type="PIRSR" id="PIRSR615527-1"/>
    </source>
</evidence>
<name>A0A8T0GN74_CERPU</name>
<dbReference type="Gene3D" id="3.40.50.880">
    <property type="match status" value="1"/>
</dbReference>
<comment type="similarity">
    <text evidence="2">Belongs to the peptidase C26 family.</text>
</comment>
<feature type="active site" evidence="8">
    <location>
        <position position="267"/>
    </location>
</feature>
<dbReference type="Proteomes" id="UP000822688">
    <property type="component" value="Chromosome 10"/>
</dbReference>
<evidence type="ECO:0000313" key="11">
    <source>
        <dbReference type="Proteomes" id="UP000822688"/>
    </source>
</evidence>
<dbReference type="GO" id="GO:0005773">
    <property type="term" value="C:vacuole"/>
    <property type="evidence" value="ECO:0007669"/>
    <property type="project" value="TreeGrafter"/>
</dbReference>
<dbReference type="PROSITE" id="PS51275">
    <property type="entry name" value="PEPTIDASE_C26_GGH"/>
    <property type="match status" value="1"/>
</dbReference>
<evidence type="ECO:0000256" key="2">
    <source>
        <dbReference type="ARBA" id="ARBA00011083"/>
    </source>
</evidence>
<keyword evidence="4" id="KW-0964">Secreted</keyword>
<dbReference type="PROSITE" id="PS51273">
    <property type="entry name" value="GATASE_TYPE_1"/>
    <property type="match status" value="1"/>
</dbReference>
<reference evidence="10" key="1">
    <citation type="submission" date="2020-06" db="EMBL/GenBank/DDBJ databases">
        <title>WGS assembly of Ceratodon purpureus strain R40.</title>
        <authorList>
            <person name="Carey S.B."/>
            <person name="Jenkins J."/>
            <person name="Shu S."/>
            <person name="Lovell J.T."/>
            <person name="Sreedasyam A."/>
            <person name="Maumus F."/>
            <person name="Tiley G.P."/>
            <person name="Fernandez-Pozo N."/>
            <person name="Barry K."/>
            <person name="Chen C."/>
            <person name="Wang M."/>
            <person name="Lipzen A."/>
            <person name="Daum C."/>
            <person name="Saski C.A."/>
            <person name="Payton A.C."/>
            <person name="Mcbreen J.C."/>
            <person name="Conrad R.E."/>
            <person name="Kollar L.M."/>
            <person name="Olsson S."/>
            <person name="Huttunen S."/>
            <person name="Landis J.B."/>
            <person name="Wickett N.J."/>
            <person name="Johnson M.G."/>
            <person name="Rensing S.A."/>
            <person name="Grimwood J."/>
            <person name="Schmutz J."/>
            <person name="Mcdaniel S.F."/>
        </authorList>
    </citation>
    <scope>NUCLEOTIDE SEQUENCE</scope>
    <source>
        <strain evidence="10">R40</strain>
    </source>
</reference>
<dbReference type="FunFam" id="3.40.50.880:FF:000054">
    <property type="entry name" value="Folate gamma-glutamyl hydrolase"/>
    <property type="match status" value="1"/>
</dbReference>